<gene>
    <name evidence="2" type="ORF">Cni_G14583</name>
</gene>
<feature type="region of interest" description="Disordered" evidence="1">
    <location>
        <begin position="53"/>
        <end position="82"/>
    </location>
</feature>
<protein>
    <submittedName>
        <fullName evidence="2">Uncharacterized protein</fullName>
    </submittedName>
</protein>
<organism evidence="2 3">
    <name type="scientific">Canna indica</name>
    <name type="common">Indian-shot</name>
    <dbReference type="NCBI Taxonomy" id="4628"/>
    <lineage>
        <taxon>Eukaryota</taxon>
        <taxon>Viridiplantae</taxon>
        <taxon>Streptophyta</taxon>
        <taxon>Embryophyta</taxon>
        <taxon>Tracheophyta</taxon>
        <taxon>Spermatophyta</taxon>
        <taxon>Magnoliopsida</taxon>
        <taxon>Liliopsida</taxon>
        <taxon>Zingiberales</taxon>
        <taxon>Cannaceae</taxon>
        <taxon>Canna</taxon>
    </lineage>
</organism>
<reference evidence="2 3" key="1">
    <citation type="submission" date="2023-10" db="EMBL/GenBank/DDBJ databases">
        <title>Chromosome-scale genome assembly provides insights into flower coloration mechanisms of Canna indica.</title>
        <authorList>
            <person name="Li C."/>
        </authorList>
    </citation>
    <scope>NUCLEOTIDE SEQUENCE [LARGE SCALE GENOMIC DNA]</scope>
    <source>
        <tissue evidence="2">Flower</tissue>
    </source>
</reference>
<evidence type="ECO:0000256" key="1">
    <source>
        <dbReference type="SAM" id="MobiDB-lite"/>
    </source>
</evidence>
<feature type="compositionally biased region" description="Basic and acidic residues" evidence="1">
    <location>
        <begin position="53"/>
        <end position="62"/>
    </location>
</feature>
<proteinExistence type="predicted"/>
<dbReference type="AlphaFoldDB" id="A0AAQ3KGK7"/>
<dbReference type="Proteomes" id="UP001327560">
    <property type="component" value="Chromosome 4"/>
</dbReference>
<dbReference type="EMBL" id="CP136893">
    <property type="protein sequence ID" value="WOL05852.1"/>
    <property type="molecule type" value="Genomic_DNA"/>
</dbReference>
<evidence type="ECO:0000313" key="3">
    <source>
        <dbReference type="Proteomes" id="UP001327560"/>
    </source>
</evidence>
<feature type="compositionally biased region" description="Pro residues" evidence="1">
    <location>
        <begin position="64"/>
        <end position="79"/>
    </location>
</feature>
<evidence type="ECO:0000313" key="2">
    <source>
        <dbReference type="EMBL" id="WOL05852.1"/>
    </source>
</evidence>
<accession>A0AAQ3KGK7</accession>
<sequence>MRSMQPNLSSLNSPFHSLPISLQLSSFLKQPPSAAAPRPRPAFYVHVSNSCNEKPRESHRIGDPTPPWLVQPPPAPPREPTSGEEALFGFRAQGSRFGGLPLSLRLLQLKKKMMNKSRRAQPADLGAVGNAVSSLASAMEEVQRAVLTGDTADSVVWLFRNVYCDSPGLLIDLLVLSANFLSAAVEREVPPPPIAVERYKCWSDIGILEEFKEIERCGSEPLADYKRRAVAYEKMITSGMTSSMILTNYAQLLYQYEKDIDRQLIKFTY</sequence>
<name>A0AAQ3KGK7_9LILI</name>
<keyword evidence="3" id="KW-1185">Reference proteome</keyword>